<dbReference type="PANTHER" id="PTHR33755:SF3">
    <property type="entry name" value="TOXIN"/>
    <property type="match status" value="1"/>
</dbReference>
<evidence type="ECO:0000313" key="4">
    <source>
        <dbReference type="EMBL" id="NRQ44620.1"/>
    </source>
</evidence>
<keyword evidence="5" id="KW-1185">Reference proteome</keyword>
<dbReference type="EMBL" id="JABSOD010000038">
    <property type="protein sequence ID" value="NRQ44620.1"/>
    <property type="molecule type" value="Genomic_DNA"/>
</dbReference>
<evidence type="ECO:0000256" key="2">
    <source>
        <dbReference type="ARBA" id="ARBA00022649"/>
    </source>
</evidence>
<dbReference type="InterPro" id="IPR035093">
    <property type="entry name" value="RelE/ParE_toxin_dom_sf"/>
</dbReference>
<dbReference type="InterPro" id="IPR028344">
    <property type="entry name" value="ParE1/4"/>
</dbReference>
<dbReference type="PANTHER" id="PTHR33755">
    <property type="entry name" value="TOXIN PARE1-RELATED"/>
    <property type="match status" value="1"/>
</dbReference>
<accession>A0A7Y5AU73</accession>
<dbReference type="InterPro" id="IPR051803">
    <property type="entry name" value="TA_system_RelE-like_toxin"/>
</dbReference>
<dbReference type="PIRSF" id="PIRSF029218">
    <property type="entry name" value="ParE"/>
    <property type="match status" value="1"/>
</dbReference>
<dbReference type="Proteomes" id="UP000523161">
    <property type="component" value="Unassembled WGS sequence"/>
</dbReference>
<reference evidence="4 5" key="1">
    <citation type="submission" date="2020-06" db="EMBL/GenBank/DDBJ databases">
        <title>Rheinheimera sp. nov., a marine bacterium isolated from coastal.</title>
        <authorList>
            <person name="Yu Q."/>
            <person name="Qi Y."/>
            <person name="Pu J."/>
        </authorList>
    </citation>
    <scope>NUCLEOTIDE SEQUENCE [LARGE SCALE GENOMIC DNA]</scope>
    <source>
        <strain evidence="4 5">YQF-2</strain>
    </source>
</reference>
<keyword evidence="2" id="KW-1277">Toxin-antitoxin system</keyword>
<comment type="caution">
    <text evidence="4">The sequence shown here is derived from an EMBL/GenBank/DDBJ whole genome shotgun (WGS) entry which is preliminary data.</text>
</comment>
<evidence type="ECO:0000256" key="1">
    <source>
        <dbReference type="ARBA" id="ARBA00006226"/>
    </source>
</evidence>
<gene>
    <name evidence="4" type="ORF">HRH59_18945</name>
</gene>
<evidence type="ECO:0000313" key="5">
    <source>
        <dbReference type="Proteomes" id="UP000523161"/>
    </source>
</evidence>
<sequence length="99" mass="11624">MYKLSKLAAADFASIYEYTLLNFGVRQADAYTKELEYVLGLLSESSLMGQEHTDIGEGVRRHDHQRHAIFYRSRQQEIFVLRILHQQMQATRHLFEPPL</sequence>
<dbReference type="InterPro" id="IPR007712">
    <property type="entry name" value="RelE/ParE_toxin"/>
</dbReference>
<name>A0A7Y5AU73_9GAMM</name>
<dbReference type="Pfam" id="PF05016">
    <property type="entry name" value="ParE_toxin"/>
    <property type="match status" value="1"/>
</dbReference>
<dbReference type="RefSeq" id="WP_173502826.1">
    <property type="nucleotide sequence ID" value="NZ_JABSOD010000038.1"/>
</dbReference>
<comment type="similarity">
    <text evidence="1 3">Belongs to the RelE toxin family.</text>
</comment>
<dbReference type="AlphaFoldDB" id="A0A7Y5AU73"/>
<organism evidence="4 5">
    <name type="scientific">Rheinheimera lutimaris</name>
    <dbReference type="NCBI Taxonomy" id="2740584"/>
    <lineage>
        <taxon>Bacteria</taxon>
        <taxon>Pseudomonadati</taxon>
        <taxon>Pseudomonadota</taxon>
        <taxon>Gammaproteobacteria</taxon>
        <taxon>Chromatiales</taxon>
        <taxon>Chromatiaceae</taxon>
        <taxon>Rheinheimera</taxon>
    </lineage>
</organism>
<evidence type="ECO:0000256" key="3">
    <source>
        <dbReference type="PIRNR" id="PIRNR029218"/>
    </source>
</evidence>
<dbReference type="Gene3D" id="3.30.2310.20">
    <property type="entry name" value="RelE-like"/>
    <property type="match status" value="1"/>
</dbReference>
<proteinExistence type="inferred from homology"/>
<protein>
    <recommendedName>
        <fullName evidence="3">Toxin</fullName>
    </recommendedName>
</protein>